<feature type="coiled-coil region" evidence="1">
    <location>
        <begin position="184"/>
        <end position="211"/>
    </location>
</feature>
<name>A0A1E4SQX6_9ASCO</name>
<organism evidence="2 3">
    <name type="scientific">Suhomyces tanzawaensis NRRL Y-17324</name>
    <dbReference type="NCBI Taxonomy" id="984487"/>
    <lineage>
        <taxon>Eukaryota</taxon>
        <taxon>Fungi</taxon>
        <taxon>Dikarya</taxon>
        <taxon>Ascomycota</taxon>
        <taxon>Saccharomycotina</taxon>
        <taxon>Pichiomycetes</taxon>
        <taxon>Debaryomycetaceae</taxon>
        <taxon>Suhomyces</taxon>
    </lineage>
</organism>
<keyword evidence="3" id="KW-1185">Reference proteome</keyword>
<dbReference type="EMBL" id="KV453909">
    <property type="protein sequence ID" value="ODV81909.1"/>
    <property type="molecule type" value="Genomic_DNA"/>
</dbReference>
<feature type="non-terminal residue" evidence="2">
    <location>
        <position position="245"/>
    </location>
</feature>
<accession>A0A1E4SQX6</accession>
<evidence type="ECO:0000313" key="3">
    <source>
        <dbReference type="Proteomes" id="UP000094285"/>
    </source>
</evidence>
<sequence>MSQEAESALSGTIWPIPLTVEDRNTHDIIKSTTIYLHVARSQISNDDPNFTNISITGVYQDGSFHTDITAELSQSIFRGGRVPKKEWTSVLAGLFPIDEEDRDSEISQRLQVEARLMALQSQYDPLTGDLLESDDDPNSGALAVSIKTTDKLPLTVGSFDLAAVELDEHQGNLFNWLDLIHGQRTAMSSEIELLKKRISTLEQENFAVRANYETSAKSHRMIVDDLEQKFYQLLDSKKETIWSLT</sequence>
<evidence type="ECO:0000313" key="2">
    <source>
        <dbReference type="EMBL" id="ODV81909.1"/>
    </source>
</evidence>
<dbReference type="RefSeq" id="XP_020067031.1">
    <property type="nucleotide sequence ID" value="XM_020209199.1"/>
</dbReference>
<reference evidence="3" key="1">
    <citation type="submission" date="2016-05" db="EMBL/GenBank/DDBJ databases">
        <title>Comparative genomics of biotechnologically important yeasts.</title>
        <authorList>
            <consortium name="DOE Joint Genome Institute"/>
            <person name="Riley R."/>
            <person name="Haridas S."/>
            <person name="Wolfe K.H."/>
            <person name="Lopes M.R."/>
            <person name="Hittinger C.T."/>
            <person name="Goker M."/>
            <person name="Salamov A."/>
            <person name="Wisecaver J."/>
            <person name="Long T.M."/>
            <person name="Aerts A.L."/>
            <person name="Barry K."/>
            <person name="Choi C."/>
            <person name="Clum A."/>
            <person name="Coughlan A.Y."/>
            <person name="Deshpande S."/>
            <person name="Douglass A.P."/>
            <person name="Hanson S.J."/>
            <person name="Klenk H.-P."/>
            <person name="Labutti K."/>
            <person name="Lapidus A."/>
            <person name="Lindquist E."/>
            <person name="Lipzen A."/>
            <person name="Meier-Kolthoff J.P."/>
            <person name="Ohm R.A."/>
            <person name="Otillar R.P."/>
            <person name="Pangilinan J."/>
            <person name="Peng Y."/>
            <person name="Rokas A."/>
            <person name="Rosa C.A."/>
            <person name="Scheuner C."/>
            <person name="Sibirny A.A."/>
            <person name="Slot J.C."/>
            <person name="Stielow J.B."/>
            <person name="Sun H."/>
            <person name="Kurtzman C.P."/>
            <person name="Blackwell M."/>
            <person name="Grigoriev I.V."/>
            <person name="Jeffries T.W."/>
        </authorList>
    </citation>
    <scope>NUCLEOTIDE SEQUENCE [LARGE SCALE GENOMIC DNA]</scope>
    <source>
        <strain evidence="3">NRRL Y-17324</strain>
    </source>
</reference>
<evidence type="ECO:0000256" key="1">
    <source>
        <dbReference type="SAM" id="Coils"/>
    </source>
</evidence>
<dbReference type="GeneID" id="30983335"/>
<protein>
    <submittedName>
        <fullName evidence="2">Uncharacterized protein</fullName>
    </submittedName>
</protein>
<dbReference type="Proteomes" id="UP000094285">
    <property type="component" value="Unassembled WGS sequence"/>
</dbReference>
<keyword evidence="1" id="KW-0175">Coiled coil</keyword>
<dbReference type="AlphaFoldDB" id="A0A1E4SQX6"/>
<dbReference type="OrthoDB" id="4094308at2759"/>
<gene>
    <name evidence="2" type="ORF">CANTADRAFT_45306</name>
</gene>
<proteinExistence type="predicted"/>